<feature type="transmembrane region" description="Helical" evidence="2">
    <location>
        <begin position="85"/>
        <end position="105"/>
    </location>
</feature>
<dbReference type="InterPro" id="IPR026898">
    <property type="entry name" value="PrsW"/>
</dbReference>
<proteinExistence type="predicted"/>
<feature type="transmembrane region" description="Helical" evidence="2">
    <location>
        <begin position="114"/>
        <end position="134"/>
    </location>
</feature>
<evidence type="ECO:0000256" key="1">
    <source>
        <dbReference type="SAM" id="MobiDB-lite"/>
    </source>
</evidence>
<sequence>MTSGPVDPLGTSRGRYVASPGVPPSAVPARAAGGAGLPTQPQWGPVRRRRTATLVVEVIGIALGLAGAVWVLAAVLAVGGTGPTAMAAVLAFLPLVGVLAVVGWVDRWEPEPRWLLAAALAWGAGVSTAIALALNDLFMLKVLATTGSETQAEVLGTVLGAPVVEEVAKGAGVVLIFLVRRRSFDGPVDGIVYSATVAAGFAFTENVLYFVQYQDLITQVFIARAVQGPFAHLTFTACTGIALGLASRSRAPGAWLAYLPLGLAGAVFLHAVWNASAVLAVMDAVYWLFQVPLFVGLIGLVLWLRNDERAVIAGRLGEYARAGWFAPHEVTMLASMRGRRRARAWAAGLGPAAADSMRSFQRAATLLAFTRQRALTGRADRRLRHDEQGLLGEVVRTRSAVTAAATVRR</sequence>
<dbReference type="RefSeq" id="WP_139928304.1">
    <property type="nucleotide sequence ID" value="NZ_CP040915.1"/>
</dbReference>
<dbReference type="Proteomes" id="UP000314616">
    <property type="component" value="Chromosome"/>
</dbReference>
<keyword evidence="2" id="KW-1133">Transmembrane helix</keyword>
<feature type="transmembrane region" description="Helical" evidence="2">
    <location>
        <begin position="154"/>
        <end position="179"/>
    </location>
</feature>
<dbReference type="AlphaFoldDB" id="A0A5B8C3Q8"/>
<feature type="transmembrane region" description="Helical" evidence="2">
    <location>
        <begin position="254"/>
        <end position="273"/>
    </location>
</feature>
<dbReference type="OrthoDB" id="9785431at2"/>
<keyword evidence="3" id="KW-0482">Metalloprotease</keyword>
<feature type="transmembrane region" description="Helical" evidence="2">
    <location>
        <begin position="285"/>
        <end position="304"/>
    </location>
</feature>
<evidence type="ECO:0000313" key="3">
    <source>
        <dbReference type="EMBL" id="QDC24700.1"/>
    </source>
</evidence>
<reference evidence="3 4" key="1">
    <citation type="submission" date="2019-05" db="EMBL/GenBank/DDBJ databases">
        <title>Georgenia *** sp. nov., and Georgenia *** sp. nov., isolated from the intestinal contents of plateau pika (Ochotona curzoniae) in the Qinghai-Tibet plateau of China.</title>
        <authorList>
            <person name="Tian Z."/>
        </authorList>
    </citation>
    <scope>NUCLEOTIDE SEQUENCE [LARGE SCALE GENOMIC DNA]</scope>
    <source>
        <strain evidence="3 4">Z443</strain>
    </source>
</reference>
<feature type="transmembrane region" description="Helical" evidence="2">
    <location>
        <begin position="191"/>
        <end position="210"/>
    </location>
</feature>
<protein>
    <submittedName>
        <fullName evidence="3">PrsW family intramembrane metalloprotease</fullName>
    </submittedName>
</protein>
<dbReference type="KEGG" id="gyu:FE374_08820"/>
<gene>
    <name evidence="3" type="ORF">FE374_08820</name>
</gene>
<evidence type="ECO:0000313" key="4">
    <source>
        <dbReference type="Proteomes" id="UP000314616"/>
    </source>
</evidence>
<dbReference type="Pfam" id="PF13367">
    <property type="entry name" value="PrsW-protease"/>
    <property type="match status" value="1"/>
</dbReference>
<organism evidence="3 4">
    <name type="scientific">Georgenia yuyongxinii</name>
    <dbReference type="NCBI Taxonomy" id="2589797"/>
    <lineage>
        <taxon>Bacteria</taxon>
        <taxon>Bacillati</taxon>
        <taxon>Actinomycetota</taxon>
        <taxon>Actinomycetes</taxon>
        <taxon>Micrococcales</taxon>
        <taxon>Bogoriellaceae</taxon>
        <taxon>Georgenia</taxon>
    </lineage>
</organism>
<feature type="transmembrane region" description="Helical" evidence="2">
    <location>
        <begin position="230"/>
        <end position="247"/>
    </location>
</feature>
<dbReference type="PANTHER" id="PTHR36844:SF1">
    <property type="entry name" value="PROTEASE PRSW"/>
    <property type="match status" value="1"/>
</dbReference>
<dbReference type="GO" id="GO:0008237">
    <property type="term" value="F:metallopeptidase activity"/>
    <property type="evidence" value="ECO:0007669"/>
    <property type="project" value="UniProtKB-KW"/>
</dbReference>
<dbReference type="GO" id="GO:0006508">
    <property type="term" value="P:proteolysis"/>
    <property type="evidence" value="ECO:0007669"/>
    <property type="project" value="UniProtKB-KW"/>
</dbReference>
<dbReference type="EMBL" id="CP040915">
    <property type="protein sequence ID" value="QDC24700.1"/>
    <property type="molecule type" value="Genomic_DNA"/>
</dbReference>
<keyword evidence="2" id="KW-0812">Transmembrane</keyword>
<dbReference type="PANTHER" id="PTHR36844">
    <property type="entry name" value="PROTEASE PRSW"/>
    <property type="match status" value="1"/>
</dbReference>
<name>A0A5B8C3Q8_9MICO</name>
<keyword evidence="3" id="KW-0645">Protease</keyword>
<accession>A0A5B8C3Q8</accession>
<evidence type="ECO:0000256" key="2">
    <source>
        <dbReference type="SAM" id="Phobius"/>
    </source>
</evidence>
<keyword evidence="2" id="KW-0472">Membrane</keyword>
<feature type="region of interest" description="Disordered" evidence="1">
    <location>
        <begin position="1"/>
        <end position="43"/>
    </location>
</feature>
<keyword evidence="3" id="KW-0378">Hydrolase</keyword>
<feature type="transmembrane region" description="Helical" evidence="2">
    <location>
        <begin position="54"/>
        <end position="79"/>
    </location>
</feature>